<reference evidence="2 3" key="1">
    <citation type="journal article" date="2019" name="Nat. Med.">
        <title>A library of human gut bacterial isolates paired with longitudinal multiomics data enables mechanistic microbiome research.</title>
        <authorList>
            <person name="Poyet M."/>
            <person name="Groussin M."/>
            <person name="Gibbons S.M."/>
            <person name="Avila-Pacheco J."/>
            <person name="Jiang X."/>
            <person name="Kearney S.M."/>
            <person name="Perrotta A.R."/>
            <person name="Berdy B."/>
            <person name="Zhao S."/>
            <person name="Lieberman T.D."/>
            <person name="Swanson P.K."/>
            <person name="Smith M."/>
            <person name="Roesemann S."/>
            <person name="Alexander J.E."/>
            <person name="Rich S.A."/>
            <person name="Livny J."/>
            <person name="Vlamakis H."/>
            <person name="Clish C."/>
            <person name="Bullock K."/>
            <person name="Deik A."/>
            <person name="Scott J."/>
            <person name="Pierce K.A."/>
            <person name="Xavier R.J."/>
            <person name="Alm E.J."/>
        </authorList>
    </citation>
    <scope>NUCLEOTIDE SEQUENCE [LARGE SCALE GENOMIC DNA]</scope>
    <source>
        <strain evidence="2 3">BIOML-A21</strain>
    </source>
</reference>
<dbReference type="Gene3D" id="3.40.50.150">
    <property type="entry name" value="Vaccinia Virus protein VP39"/>
    <property type="match status" value="1"/>
</dbReference>
<dbReference type="PANTHER" id="PTHR43591">
    <property type="entry name" value="METHYLTRANSFERASE"/>
    <property type="match status" value="1"/>
</dbReference>
<evidence type="ECO:0000313" key="2">
    <source>
        <dbReference type="EMBL" id="KAA5492978.1"/>
    </source>
</evidence>
<dbReference type="Proteomes" id="UP000491168">
    <property type="component" value="Unassembled WGS sequence"/>
</dbReference>
<protein>
    <submittedName>
        <fullName evidence="2">Methyltransferase domain-containing protein</fullName>
    </submittedName>
</protein>
<comment type="caution">
    <text evidence="2">The sequence shown here is derived from an EMBL/GenBank/DDBJ whole genome shotgun (WGS) entry which is preliminary data.</text>
</comment>
<feature type="domain" description="Methyltransferase" evidence="1">
    <location>
        <begin position="42"/>
        <end position="136"/>
    </location>
</feature>
<proteinExistence type="predicted"/>
<name>A0A6A1K118_9BACE</name>
<accession>A0A6A1K118</accession>
<evidence type="ECO:0000313" key="3">
    <source>
        <dbReference type="Proteomes" id="UP000491168"/>
    </source>
</evidence>
<dbReference type="InterPro" id="IPR029063">
    <property type="entry name" value="SAM-dependent_MTases_sf"/>
</dbReference>
<dbReference type="GO" id="GO:0008168">
    <property type="term" value="F:methyltransferase activity"/>
    <property type="evidence" value="ECO:0007669"/>
    <property type="project" value="UniProtKB-KW"/>
</dbReference>
<evidence type="ECO:0000259" key="1">
    <source>
        <dbReference type="Pfam" id="PF13649"/>
    </source>
</evidence>
<dbReference type="GO" id="GO:0032259">
    <property type="term" value="P:methylation"/>
    <property type="evidence" value="ECO:0007669"/>
    <property type="project" value="UniProtKB-KW"/>
</dbReference>
<dbReference type="EMBL" id="VVYF01000007">
    <property type="protein sequence ID" value="KAA5492978.1"/>
    <property type="molecule type" value="Genomic_DNA"/>
</dbReference>
<dbReference type="Pfam" id="PF13649">
    <property type="entry name" value="Methyltransf_25"/>
    <property type="match status" value="1"/>
</dbReference>
<dbReference type="InterPro" id="IPR041698">
    <property type="entry name" value="Methyltransf_25"/>
</dbReference>
<dbReference type="SUPFAM" id="SSF53335">
    <property type="entry name" value="S-adenosyl-L-methionine-dependent methyltransferases"/>
    <property type="match status" value="1"/>
</dbReference>
<sequence>MDEMELMMHLHRNNKRQGPGSEDATNLAVTLAKIDREKSYKIADIGCGTGEQTISLAKMLKGNIIAVDLFEEFLEKLKEDSKNENITAHIETLAASMDKLPFEKEEFDIIWSEGAVYNIGFKNGINYWKEFLKPGGILAVSELSWITNCRPKELEDFWNGEYAEMDTIAGKIKALEEAGYKVLGHFILPDDCWLDNYYNPLLDSHKDFMEKFGDNEVARVIVERDIQEADFYKKYKDYYSYGFYIAQKL</sequence>
<gene>
    <name evidence="2" type="ORF">F2Y35_08890</name>
</gene>
<dbReference type="CDD" id="cd02440">
    <property type="entry name" value="AdoMet_MTases"/>
    <property type="match status" value="1"/>
</dbReference>
<keyword evidence="2" id="KW-0489">Methyltransferase</keyword>
<dbReference type="AlphaFoldDB" id="A0A6A1K118"/>
<organism evidence="2 3">
    <name type="scientific">Bacteroides caccae</name>
    <dbReference type="NCBI Taxonomy" id="47678"/>
    <lineage>
        <taxon>Bacteria</taxon>
        <taxon>Pseudomonadati</taxon>
        <taxon>Bacteroidota</taxon>
        <taxon>Bacteroidia</taxon>
        <taxon>Bacteroidales</taxon>
        <taxon>Bacteroidaceae</taxon>
        <taxon>Bacteroides</taxon>
    </lineage>
</organism>
<keyword evidence="2" id="KW-0808">Transferase</keyword>
<dbReference type="RefSeq" id="WP_057256617.1">
    <property type="nucleotide sequence ID" value="NZ_CAXSSI010000001.1"/>
</dbReference>